<evidence type="ECO:0000259" key="4">
    <source>
        <dbReference type="Pfam" id="PF00149"/>
    </source>
</evidence>
<keyword evidence="3" id="KW-0472">Membrane</keyword>
<dbReference type="PRINTS" id="PR01607">
    <property type="entry name" value="APYRASEFAMLY"/>
</dbReference>
<evidence type="ECO:0000259" key="5">
    <source>
        <dbReference type="Pfam" id="PF02872"/>
    </source>
</evidence>
<sequence length="701" mass="73504">MRADVPIPTHQEISVPRHNKLRHSAIALALVPLTTFATTGVALAQEADTVDLNVLGVTDFHGHLAEVHKDPKKPESPVIEMGAASMACYLDKERAANPNTSFVSAGDNIGGSPFTSAILEDKPTLDVLNAMKLDASAVGNHEFDKGWEDLRDRVGVNGTTGQAQFPYLGANVTGSTLAPSTVVERDGVKIGYVGVITADTASLVSPAGIQGLGFTEPIAAAKSEADRLKSEGEADVVIALAHEGVTGTGFGENVDAVIAGHTHQTNDDDSTTPPMIQPASYGQLMADIDIKFNKTTHKVEEVSTRNISAQDIATACAGTPNAEVAGIVSAAEDAAKEEGSKVVTTIENSFYRGANKSGETGTNRGTESSLNSLLADAALEGVNSQTDLKPDIGIMNAGGVRTDLEKGEVTFAEAFGVQPFSNSMGVVEISGAELKGVMEQQWRKPVGNERPTLILGFSKNVEYSYDPTAEIGSRITHVNINGEKLDESKKYRIAGASFLLNEGDGYTSFGTQSGANKLEDAGIIDVDLFNRYLSENQNVAVRDDQTSVGINVQGELKSGSEITVNLSSLSYTASESKPSKVTVELIGNGAPVSTTVDVDNTITDNQNETGKATAKMTVPAGFKAIRVQTDNGTEFIQPVESEDSPLGSDSLGSDSLGSDSISSAFRNGVLALVFGALGAGAAAAIYNWAVQQGWIRPIQLP</sequence>
<name>A0ABR9ZJB6_9CORY</name>
<keyword evidence="3" id="KW-0812">Transmembrane</keyword>
<organism evidence="6 7">
    <name type="scientific">Corynebacterium suicordis DSM 45110</name>
    <dbReference type="NCBI Taxonomy" id="1121369"/>
    <lineage>
        <taxon>Bacteria</taxon>
        <taxon>Bacillati</taxon>
        <taxon>Actinomycetota</taxon>
        <taxon>Actinomycetes</taxon>
        <taxon>Mycobacteriales</taxon>
        <taxon>Corynebacteriaceae</taxon>
        <taxon>Corynebacterium</taxon>
    </lineage>
</organism>
<keyword evidence="2" id="KW-0547">Nucleotide-binding</keyword>
<dbReference type="InterPro" id="IPR029052">
    <property type="entry name" value="Metallo-depent_PP-like"/>
</dbReference>
<dbReference type="EMBL" id="JADKMY010000001">
    <property type="protein sequence ID" value="MBF4553535.1"/>
    <property type="molecule type" value="Genomic_DNA"/>
</dbReference>
<feature type="domain" description="Calcineurin-like phosphoesterase" evidence="4">
    <location>
        <begin position="54"/>
        <end position="264"/>
    </location>
</feature>
<gene>
    <name evidence="6" type="ORF">IRY30_05505</name>
</gene>
<dbReference type="InterPro" id="IPR008334">
    <property type="entry name" value="5'-Nucleotdase_C"/>
</dbReference>
<proteinExistence type="inferred from homology"/>
<keyword evidence="2" id="KW-0378">Hydrolase</keyword>
<keyword evidence="7" id="KW-1185">Reference proteome</keyword>
<dbReference type="InterPro" id="IPR006179">
    <property type="entry name" value="5_nucleotidase/apyrase"/>
</dbReference>
<evidence type="ECO:0000256" key="1">
    <source>
        <dbReference type="ARBA" id="ARBA00022729"/>
    </source>
</evidence>
<keyword evidence="3" id="KW-1133">Transmembrane helix</keyword>
<evidence type="ECO:0000256" key="3">
    <source>
        <dbReference type="SAM" id="Phobius"/>
    </source>
</evidence>
<comment type="caution">
    <text evidence="6">The sequence shown here is derived from an EMBL/GenBank/DDBJ whole genome shotgun (WGS) entry which is preliminary data.</text>
</comment>
<comment type="similarity">
    <text evidence="2">Belongs to the 5'-nucleotidase family.</text>
</comment>
<dbReference type="Pfam" id="PF02872">
    <property type="entry name" value="5_nucleotid_C"/>
    <property type="match status" value="1"/>
</dbReference>
<evidence type="ECO:0000313" key="6">
    <source>
        <dbReference type="EMBL" id="MBF4553535.1"/>
    </source>
</evidence>
<dbReference type="PANTHER" id="PTHR11575">
    <property type="entry name" value="5'-NUCLEOTIDASE-RELATED"/>
    <property type="match status" value="1"/>
</dbReference>
<feature type="domain" description="5'-Nucleotidase C-terminal" evidence="5">
    <location>
        <begin position="357"/>
        <end position="509"/>
    </location>
</feature>
<dbReference type="RefSeq" id="WP_194556326.1">
    <property type="nucleotide sequence ID" value="NZ_JADKMY010000001.1"/>
</dbReference>
<protein>
    <submittedName>
        <fullName evidence="6">Bifunctional metallophosphatase/5'-nucleotidase</fullName>
    </submittedName>
</protein>
<dbReference type="Pfam" id="PF00149">
    <property type="entry name" value="Metallophos"/>
    <property type="match status" value="1"/>
</dbReference>
<dbReference type="Gene3D" id="3.90.780.10">
    <property type="entry name" value="5'-Nucleotidase, C-terminal domain"/>
    <property type="match status" value="1"/>
</dbReference>
<feature type="transmembrane region" description="Helical" evidence="3">
    <location>
        <begin position="668"/>
        <end position="689"/>
    </location>
</feature>
<keyword evidence="1" id="KW-0732">Signal</keyword>
<dbReference type="SUPFAM" id="SSF56300">
    <property type="entry name" value="Metallo-dependent phosphatases"/>
    <property type="match status" value="1"/>
</dbReference>
<accession>A0ABR9ZJB6</accession>
<dbReference type="SUPFAM" id="SSF55816">
    <property type="entry name" value="5'-nucleotidase (syn. UDP-sugar hydrolase), C-terminal domain"/>
    <property type="match status" value="1"/>
</dbReference>
<evidence type="ECO:0000313" key="7">
    <source>
        <dbReference type="Proteomes" id="UP000635902"/>
    </source>
</evidence>
<dbReference type="PANTHER" id="PTHR11575:SF24">
    <property type="entry name" value="5'-NUCLEOTIDASE"/>
    <property type="match status" value="1"/>
</dbReference>
<dbReference type="InterPro" id="IPR004843">
    <property type="entry name" value="Calcineurin-like_PHP"/>
</dbReference>
<dbReference type="Proteomes" id="UP000635902">
    <property type="component" value="Unassembled WGS sequence"/>
</dbReference>
<dbReference type="InterPro" id="IPR036907">
    <property type="entry name" value="5'-Nucleotdase_C_sf"/>
</dbReference>
<reference evidence="6 7" key="1">
    <citation type="submission" date="2020-10" db="EMBL/GenBank/DDBJ databases">
        <title>Novel species in genus Corynebacterium.</title>
        <authorList>
            <person name="Zhang G."/>
        </authorList>
    </citation>
    <scope>NUCLEOTIDE SEQUENCE [LARGE SCALE GENOMIC DNA]</scope>
    <source>
        <strain evidence="6 7">DSM 45110</strain>
    </source>
</reference>
<dbReference type="Gene3D" id="3.60.21.10">
    <property type="match status" value="1"/>
</dbReference>
<evidence type="ECO:0000256" key="2">
    <source>
        <dbReference type="RuleBase" id="RU362119"/>
    </source>
</evidence>